<evidence type="ECO:0000313" key="3">
    <source>
        <dbReference type="Proteomes" id="UP000076983"/>
    </source>
</evidence>
<feature type="coiled-coil region" evidence="1">
    <location>
        <begin position="1122"/>
        <end position="1156"/>
    </location>
</feature>
<evidence type="ECO:0000313" key="2">
    <source>
        <dbReference type="EMBL" id="OAB49038.1"/>
    </source>
</evidence>
<feature type="coiled-coil region" evidence="1">
    <location>
        <begin position="1410"/>
        <end position="1437"/>
    </location>
</feature>
<name>A0A168RJB4_9BACT</name>
<dbReference type="RefSeq" id="WP_063626017.1">
    <property type="nucleotide sequence ID" value="NZ_LVLH01000022.1"/>
</dbReference>
<sequence>MSTKKPKFNFRTHVWPKYVLSAGLIVAATAASLGALFAYSNNSDEKKGKVNPTANDKLYNVFVKDLKEAKATFLNASKNKEVAQYDFENDVVKIDKQEFNVRDYLNYYFRQNGNLPILNIRYGSFNFYNEYIEAVNPAEFFKFTNWFMTNVSWGPEIITLNSFSIVKGVEMKGNSITLGAHANNNKETTTITFYPDAFFGSLPIYSTLSGEGNAQDSLVYKINQNLLTYDQAEGFLSKISQYNALANVSSKTLSMYFFRNILDIRQLIGRKVYALRKTNWQESLLNVAVNDIEKARLTIENPYLLLINGANLEEAKLNLTKLINQYQNDDAYELLKNIDVNNLEEKEIIYTTINPNEALNKDEILDRYLNLTFDDGTEFRLFKSFKDVEYKTGSSSINFAIKSEENVESIKNGFKKAQDRIFALKESYKDLIEKVAKKYDILVNLSEIKALNAKLQKAKAANNNEEVNQLKTQLNEQLANLNNDQDKINDILNLIIDEYDFNNNSLVVNLDQNETLNYSQQIALANQYNELYHTYYNKLQTITSPILDGVTFSASEYEPYVYYVNDLAYLPNQLITIDSLVQESINAQLSWRDFYNINGFLSSKADELTDTTSKQFYLYAPELKSLEDEFNAKNPNSPFKFEFSKLQTELKELQKQSQTIAEQKSEHENIAVGSSEEGEKSIAQLMAPLFEADLNLPENYQPLGYNDLAVKKSFTFSYLASHSYEVLQNYLNLLTDGNPSAKDEKTRAGFNAYFARVAQPVLDRYANQINELKELEAQRNIYRNRLASSENDMEASVNLAYYQAQITAKRNAFNQEAQTNNLASYEQIKKLINFKEAIETSKTLIAKMISQRDEYINKSVQSFLISMDVRLINFKLNFLLNSPSFTDQNILDKYNQVLVEYAKERATLAEKFKAQVASLELEWFKARAQAALYQIQYSDYNAAFTDTKGVQDYQDDKNVQQNTINELQTEVEELKAALNTPLTALKDLYEQVQIDSANANEYAKAAQAEILNSIDETEKKYAEYLNTTREKINNLVNEILPLKEQYESTQDEQEKVNLVQTIARKTTEYRLLELGLAGAEGLKNLFAINIKEQYNNLTTEINDSISNYEDLITLNNRISSLLSAFLSTNEELDENLKNLINEFNQLLETKNNALTAALNANNEYSSKRADYLRAKIRFNSKNTQLTTAKNTLNTIENNLADIQHLLTDGSQSKTDYETYHSLSAKETQLFREQVAKRKELTIIDASEPENGESIHAVDNLRFELNQLINSFYKNNPIISQFNGYLNELSDETSELNTLKNNYETKKNEIDFDTALNNFNQEVRELENYTSQFVSNLKQKAIIEVIQEINRENPDYLAQLVETANIENEDYQDAVNAKIAQYTQNLDSSLNKINQKLETTLTFASKLNTTVSDLDSKFSDLETQLNAYLNKLKEIYKEAVLKSFKYLTKDDLENENRHEEILKLGIKIFNLNNKIYSLTLLQKQVSEYKTKFTNVSEYVQNLQNSTEISSKLATYKTNLKAYFIDESVKANNAKDILAILFNNDIVAEFDAQEAQAEEAYAEIEAANERIEEIENEEGYEENEELMNELGTLRAKVANLNPIIDNYYALETLKDTFEQANSEFGQAMALEESDEEPNNALANEKLTQVIESQEQYENSLDLISQYMTEYKAYAEALTSKYNYPTELASLYIEAIELSANNIIKITNENLLKESKQASLNDENNYGIALENANQLITAQTKVELINKLIKQGILAKDASLEEVNKVVKKMELTTIEKQNTKLIVTLRELRDSSEKSFDGAYSQNYFKFNVDAKDEDQNKIKAVENLFKFLGYKRVVMPSIIKEEGNIKDPISNQLIKGYSVYTEAYQGLLSTLLKEVPYAAEKIEGEHLVSKINEQGVVEYTIENGTYWGFKTDSRIGLWAILQMSDPQNFKGVPTDFLKFVAAHEYGHHFTLNSASDLGDKGDDSIFIGALLPSASPNINNYYNKKDLELYLKARANIDVNADRLFDGDFVSNDFGEYPAFKLPKLVDGELTYVDEKEENIWGTPLYEDNVIKAIDNKKRRFLQTLEGLKEAVKLIREENGLNEKQFKTSDLWIMNSLDQFSGTINPTVASGIAKYLVKEADGSYSFMPGSLEILKGQIKDGQGNLIEFETNANGKVVPKVVEGKKDANGRYISISKVLIKNSDGTGVINLPLDVEFGDPNSPLYDVNAKTYVNNEIQKVVDTISGLIVEKYHLNGWNDTSTDLSIDSKIVLDWPEKGLYFMSGVENYNAKANAYYRDMILARNPETGLPTDANNPFNAIRVYNNDGTLNVSKTLRFRNINIRTSNLYINPTIYTQESEFQRGMYALSRGGSNFGAPLNSGNGYVLFLDKEHQYIPNIKLEGATSSIIKADSWSKDTLDALGIKQYLKSLDEIQRLLMGLGDNALWKTYDENDNLLAKDDNVAGQYPVWDQTAKLKINLRALNSNFNNDLYNLFGNQTNGIGGQLSFSNFAEFAEFVSVDLKKATLDKTNQQVNWNVEYVKTKVQDFAAFQNALKSAVEKSQSLSVEERTKYLTIATTNDEQIVANEIMTRFTQSKLAMFTSHITIQDVIDNPDYAWIFDTNYGYGDYKIDGLNLIKPNKDKWEFDLETYLEGFKAMAKEFTTTIGEQTYSPTMQHFSMYDALLSTGKYQSYTTYNQFALLVDQEYSFGSIYSFIVSAKFKAGKPSEDVISYYGSKNDRRFNEKFSDYTFNWAEIINRDNLQITYSPSLTQFGNLPTYLSNLSEANTGLEYVVDGTSTQKWKDNAIHYDDGDSRGSIKKTINDYELNYNQEAKEKARNLGIKYQDVIFANTNDFNDAYNYNNNYFGEFRSINNGWLKDRWYREILDFELYDNKGKAIEDETIRITNLKGERVTNRPEAFWQFYIQSQGVGKRELSTIWRDVHKDAVALFGYVPSDVAENINYLAFKDLETGEIKTVKINKDFTNNMFYYKEQRLDNEAKSEEYLRTKEGENPRHTLSDEEYNYTDGLGQHHEGKGFVAWVTDYAVMNKYRNKLLSPNNKYYVYFATNEQGNFAKDIDLGDVESVSENGKTFSQAPTKIYKADNVEFGGKYNNKPILIVKNQFNS</sequence>
<gene>
    <name evidence="2" type="ORF">MGALLINA_02070</name>
</gene>
<reference evidence="2 3" key="1">
    <citation type="submission" date="2016-03" db="EMBL/GenBank/DDBJ databases">
        <title>Genome sequence of Mycoplasma gallinarum strain Mgn_IPT.</title>
        <authorList>
            <person name="Yacoub E."/>
            <person name="Sirand-Pugnet P."/>
            <person name="Barre A."/>
            <person name="Maurier F."/>
            <person name="Blanchard A."/>
            <person name="Ben Abdelmoumen B.M."/>
        </authorList>
    </citation>
    <scope>NUCLEOTIDE SEQUENCE [LARGE SCALE GENOMIC DNA]</scope>
    <source>
        <strain evidence="2 3">Mgn_IPT</strain>
    </source>
</reference>
<evidence type="ECO:0000256" key="1">
    <source>
        <dbReference type="SAM" id="Coils"/>
    </source>
</evidence>
<feature type="coiled-coil region" evidence="1">
    <location>
        <begin position="950"/>
        <end position="977"/>
    </location>
</feature>
<dbReference type="PATRIC" id="fig|29557.3.peg.190"/>
<dbReference type="Proteomes" id="UP000076983">
    <property type="component" value="Unassembled WGS sequence"/>
</dbReference>
<protein>
    <recommendedName>
        <fullName evidence="4">PDxFFG protein</fullName>
    </recommendedName>
</protein>
<feature type="coiled-coil region" evidence="1">
    <location>
        <begin position="643"/>
        <end position="670"/>
    </location>
</feature>
<evidence type="ECO:0008006" key="4">
    <source>
        <dbReference type="Google" id="ProtNLM"/>
    </source>
</evidence>
<dbReference type="OrthoDB" id="403891at2"/>
<dbReference type="EMBL" id="LVLH01000022">
    <property type="protein sequence ID" value="OAB49038.1"/>
    <property type="molecule type" value="Genomic_DNA"/>
</dbReference>
<keyword evidence="3" id="KW-1185">Reference proteome</keyword>
<feature type="coiled-coil region" evidence="1">
    <location>
        <begin position="1545"/>
        <end position="1594"/>
    </location>
</feature>
<organism evidence="2 3">
    <name type="scientific">Mycoplasmopsis gallinarum</name>
    <dbReference type="NCBI Taxonomy" id="29557"/>
    <lineage>
        <taxon>Bacteria</taxon>
        <taxon>Bacillati</taxon>
        <taxon>Mycoplasmatota</taxon>
        <taxon>Mycoplasmoidales</taxon>
        <taxon>Metamycoplasmataceae</taxon>
        <taxon>Mycoplasmopsis</taxon>
    </lineage>
</organism>
<keyword evidence="1" id="KW-0175">Coiled coil</keyword>
<comment type="caution">
    <text evidence="2">The sequence shown here is derived from an EMBL/GenBank/DDBJ whole genome shotgun (WGS) entry which is preliminary data.</text>
</comment>
<accession>A0A168RJB4</accession>
<feature type="coiled-coil region" evidence="1">
    <location>
        <begin position="414"/>
        <end position="491"/>
    </location>
</feature>
<feature type="coiled-coil region" evidence="1">
    <location>
        <begin position="765"/>
        <end position="792"/>
    </location>
</feature>
<proteinExistence type="predicted"/>
<dbReference type="STRING" id="29557.MGALLINA_02070"/>
<dbReference type="NCBIfam" id="NF012210">
    <property type="entry name" value="PDxFFG"/>
    <property type="match status" value="1"/>
</dbReference>